<dbReference type="GO" id="GO:0004792">
    <property type="term" value="F:thiosulfate-cyanide sulfurtransferase activity"/>
    <property type="evidence" value="ECO:0007669"/>
    <property type="project" value="TreeGrafter"/>
</dbReference>
<dbReference type="InterPro" id="IPR045078">
    <property type="entry name" value="TST/MPST-like"/>
</dbReference>
<dbReference type="SUPFAM" id="SSF52821">
    <property type="entry name" value="Rhodanese/Cell cycle control phosphatase"/>
    <property type="match status" value="2"/>
</dbReference>
<dbReference type="PANTHER" id="PTHR11364:SF27">
    <property type="entry name" value="SULFURTRANSFERASE"/>
    <property type="match status" value="1"/>
</dbReference>
<dbReference type="OrthoDB" id="9781034at2"/>
<dbReference type="CDD" id="cd01449">
    <property type="entry name" value="TST_Repeat_2"/>
    <property type="match status" value="1"/>
</dbReference>
<protein>
    <submittedName>
        <fullName evidence="4">Sulfurtransferase</fullName>
    </submittedName>
</protein>
<dbReference type="EMBL" id="CP019343">
    <property type="protein sequence ID" value="ARN73207.1"/>
    <property type="molecule type" value="Genomic_DNA"/>
</dbReference>
<feature type="domain" description="Rhodanese" evidence="3">
    <location>
        <begin position="16"/>
        <end position="135"/>
    </location>
</feature>
<dbReference type="STRING" id="716816.BST96_03250"/>
<dbReference type="Gene3D" id="3.40.250.10">
    <property type="entry name" value="Rhodanese-like domain"/>
    <property type="match status" value="2"/>
</dbReference>
<keyword evidence="2" id="KW-0677">Repeat</keyword>
<dbReference type="PROSITE" id="PS50206">
    <property type="entry name" value="RHODANESE_3"/>
    <property type="match status" value="2"/>
</dbReference>
<dbReference type="SMART" id="SM00450">
    <property type="entry name" value="RHOD"/>
    <property type="match status" value="2"/>
</dbReference>
<gene>
    <name evidence="4" type="ORF">BST96_03250</name>
</gene>
<evidence type="ECO:0000259" key="3">
    <source>
        <dbReference type="PROSITE" id="PS50206"/>
    </source>
</evidence>
<evidence type="ECO:0000256" key="1">
    <source>
        <dbReference type="ARBA" id="ARBA00022679"/>
    </source>
</evidence>
<evidence type="ECO:0000313" key="5">
    <source>
        <dbReference type="Proteomes" id="UP000193450"/>
    </source>
</evidence>
<proteinExistence type="predicted"/>
<dbReference type="Pfam" id="PF00581">
    <property type="entry name" value="Rhodanese"/>
    <property type="match status" value="2"/>
</dbReference>
<evidence type="ECO:0000313" key="4">
    <source>
        <dbReference type="EMBL" id="ARN73207.1"/>
    </source>
</evidence>
<reference evidence="4 5" key="1">
    <citation type="submission" date="2016-11" db="EMBL/GenBank/DDBJ databases">
        <title>Trade-off between light-utilization and light-protection in marine flavobacteria.</title>
        <authorList>
            <person name="Kumagai Y."/>
        </authorList>
    </citation>
    <scope>NUCLEOTIDE SEQUENCE [LARGE SCALE GENOMIC DNA]</scope>
    <source>
        <strain evidence="4 5">NBRC 107125</strain>
    </source>
</reference>
<dbReference type="InterPro" id="IPR036873">
    <property type="entry name" value="Rhodanese-like_dom_sf"/>
</dbReference>
<keyword evidence="5" id="KW-1185">Reference proteome</keyword>
<dbReference type="Proteomes" id="UP000193450">
    <property type="component" value="Chromosome"/>
</dbReference>
<dbReference type="KEGG" id="osg:BST96_03250"/>
<name>A0A1X9NE28_9GAMM</name>
<accession>A0A1X9NE28</accession>
<sequence>MSSWLITAAELAERIQQPNIVVVDCRFSLADTEEGERLYRQGHIEGAYYLHLDHHLSGNKARHGGRHPLPEVAVFAATLEQIGISNNTLVVAYDNHRFAFASRLWWLLRYVGHSQVKVLDGGFNTWCEQGLPVTKETPTAVEKSVFTPQVDHSMTVDIDQVKTIADKHHAALIDSRERERYLGEQEPIDPVAGHIAGADNFPWSEVTDKTGCYAANQQQRWGSTVDKDELVVYCGSGVTACVNLLSLAELGREDAKLYPGSWSDWCSYL</sequence>
<feature type="domain" description="Rhodanese" evidence="3">
    <location>
        <begin position="166"/>
        <end position="267"/>
    </location>
</feature>
<organism evidence="4 5">
    <name type="scientific">Oceanicoccus sagamiensis</name>
    <dbReference type="NCBI Taxonomy" id="716816"/>
    <lineage>
        <taxon>Bacteria</taxon>
        <taxon>Pseudomonadati</taxon>
        <taxon>Pseudomonadota</taxon>
        <taxon>Gammaproteobacteria</taxon>
        <taxon>Cellvibrionales</taxon>
        <taxon>Spongiibacteraceae</taxon>
        <taxon>Oceanicoccus</taxon>
    </lineage>
</organism>
<dbReference type="CDD" id="cd01448">
    <property type="entry name" value="TST_Repeat_1"/>
    <property type="match status" value="1"/>
</dbReference>
<dbReference type="RefSeq" id="WP_085757313.1">
    <property type="nucleotide sequence ID" value="NZ_CP019343.1"/>
</dbReference>
<keyword evidence="1 4" id="KW-0808">Transferase</keyword>
<dbReference type="PANTHER" id="PTHR11364">
    <property type="entry name" value="THIOSULFATE SULFERTANSFERASE"/>
    <property type="match status" value="1"/>
</dbReference>
<dbReference type="FunFam" id="3.40.250.10:FF:000035">
    <property type="entry name" value="Thiosulfate sulfurtransferase"/>
    <property type="match status" value="1"/>
</dbReference>
<dbReference type="AlphaFoldDB" id="A0A1X9NE28"/>
<evidence type="ECO:0000256" key="2">
    <source>
        <dbReference type="ARBA" id="ARBA00022737"/>
    </source>
</evidence>
<dbReference type="InterPro" id="IPR001763">
    <property type="entry name" value="Rhodanese-like_dom"/>
</dbReference>